<reference evidence="11" key="1">
    <citation type="journal article" date="2020" name="bioRxiv">
        <title>Comparative genomics of Chlamydomonas.</title>
        <authorList>
            <person name="Craig R.J."/>
            <person name="Hasan A.R."/>
            <person name="Ness R.W."/>
            <person name="Keightley P.D."/>
        </authorList>
    </citation>
    <scope>NUCLEOTIDE SEQUENCE</scope>
    <source>
        <strain evidence="11">CCAP 11/70</strain>
    </source>
</reference>
<evidence type="ECO:0000256" key="7">
    <source>
        <dbReference type="ARBA" id="ARBA00022989"/>
    </source>
</evidence>
<comment type="caution">
    <text evidence="11">The sequence shown here is derived from an EMBL/GenBank/DDBJ whole genome shotgun (WGS) entry which is preliminary data.</text>
</comment>
<dbReference type="OrthoDB" id="409725at2759"/>
<dbReference type="Proteomes" id="UP000612055">
    <property type="component" value="Unassembled WGS sequence"/>
</dbReference>
<feature type="region of interest" description="Disordered" evidence="9">
    <location>
        <begin position="196"/>
        <end position="285"/>
    </location>
</feature>
<dbReference type="Gene3D" id="1.20.1280.290">
    <property type="match status" value="2"/>
</dbReference>
<evidence type="ECO:0000313" key="11">
    <source>
        <dbReference type="EMBL" id="KAG2492536.1"/>
    </source>
</evidence>
<dbReference type="PANTHER" id="PTHR10791:SF224">
    <property type="entry name" value="SUGAR TRANSPORTER SWEET"/>
    <property type="match status" value="1"/>
</dbReference>
<dbReference type="GO" id="GO:0016020">
    <property type="term" value="C:membrane"/>
    <property type="evidence" value="ECO:0007669"/>
    <property type="project" value="InterPro"/>
</dbReference>
<evidence type="ECO:0008006" key="13">
    <source>
        <dbReference type="Google" id="ProtNLM"/>
    </source>
</evidence>
<proteinExistence type="inferred from homology"/>
<organism evidence="11 12">
    <name type="scientific">Edaphochlamys debaryana</name>
    <dbReference type="NCBI Taxonomy" id="47281"/>
    <lineage>
        <taxon>Eukaryota</taxon>
        <taxon>Viridiplantae</taxon>
        <taxon>Chlorophyta</taxon>
        <taxon>core chlorophytes</taxon>
        <taxon>Chlorophyceae</taxon>
        <taxon>CS clade</taxon>
        <taxon>Chlamydomonadales</taxon>
        <taxon>Chlamydomonadales incertae sedis</taxon>
        <taxon>Edaphochlamys</taxon>
    </lineage>
</organism>
<feature type="transmembrane region" description="Helical" evidence="10">
    <location>
        <begin position="168"/>
        <end position="188"/>
    </location>
</feature>
<name>A0A836BXA5_9CHLO</name>
<sequence>MLISPMPAATRLRTSGKLGDLNPYPYPMTLYNSAGWLAYGYGSANPYLFPSNFLGFLGGIYFTMTAHAVAPRHIQDRLLGVVLCAGLHFMTLGIVATFALEHSVAEQMWGINAIAILMVYYLIPLSTMFQILRTHNAASIYPPLAAAAVANGGLWTIYGFAIGDVNLWLPNLFGAVLGCVQLLLRVFLGSRPESGAPQPLPLHEPPEDHPAAKHPGAKLPPGVSGRRSSILALLHPFHPHSHDPVPGSSGPGTPGTGSGPGNGTAGGPGGANPSQGAGGAKAGTGAGGYAAPSPFDLEASSGTGGAGAGFAGPGMGPGAAGLGPGGGVAVTATALHPKLQQAASNASVTLRQ</sequence>
<keyword evidence="8 10" id="KW-0472">Membrane</keyword>
<keyword evidence="6" id="KW-0677">Repeat</keyword>
<dbReference type="EMBL" id="JAEHOE010000044">
    <property type="protein sequence ID" value="KAG2492536.1"/>
    <property type="molecule type" value="Genomic_DNA"/>
</dbReference>
<evidence type="ECO:0000313" key="12">
    <source>
        <dbReference type="Proteomes" id="UP000612055"/>
    </source>
</evidence>
<feature type="transmembrane region" description="Helical" evidence="10">
    <location>
        <begin position="144"/>
        <end position="162"/>
    </location>
</feature>
<accession>A0A836BXA5</accession>
<dbReference type="AlphaFoldDB" id="A0A836BXA5"/>
<feature type="transmembrane region" description="Helical" evidence="10">
    <location>
        <begin position="47"/>
        <end position="66"/>
    </location>
</feature>
<keyword evidence="3" id="KW-0813">Transport</keyword>
<dbReference type="GO" id="GO:0012505">
    <property type="term" value="C:endomembrane system"/>
    <property type="evidence" value="ECO:0007669"/>
    <property type="project" value="UniProtKB-SubCell"/>
</dbReference>
<feature type="compositionally biased region" description="Gly residues" evidence="9">
    <location>
        <begin position="249"/>
        <end position="285"/>
    </location>
</feature>
<dbReference type="GO" id="GO:0051119">
    <property type="term" value="F:sugar transmembrane transporter activity"/>
    <property type="evidence" value="ECO:0007669"/>
    <property type="project" value="InterPro"/>
</dbReference>
<protein>
    <recommendedName>
        <fullName evidence="13">Bidirectional sugar transporter SWEET</fullName>
    </recommendedName>
</protein>
<keyword evidence="5 10" id="KW-0812">Transmembrane</keyword>
<feature type="transmembrane region" description="Helical" evidence="10">
    <location>
        <begin position="78"/>
        <end position="99"/>
    </location>
</feature>
<evidence type="ECO:0000256" key="3">
    <source>
        <dbReference type="ARBA" id="ARBA00022448"/>
    </source>
</evidence>
<evidence type="ECO:0000256" key="8">
    <source>
        <dbReference type="ARBA" id="ARBA00023136"/>
    </source>
</evidence>
<keyword evidence="4" id="KW-0762">Sugar transport</keyword>
<dbReference type="InterPro" id="IPR004316">
    <property type="entry name" value="SWEET_rpt"/>
</dbReference>
<evidence type="ECO:0000256" key="2">
    <source>
        <dbReference type="ARBA" id="ARBA00007809"/>
    </source>
</evidence>
<dbReference type="PANTHER" id="PTHR10791">
    <property type="entry name" value="RAG1-ACTIVATING PROTEIN 1"/>
    <property type="match status" value="1"/>
</dbReference>
<dbReference type="Pfam" id="PF03083">
    <property type="entry name" value="MtN3_slv"/>
    <property type="match status" value="1"/>
</dbReference>
<evidence type="ECO:0000256" key="6">
    <source>
        <dbReference type="ARBA" id="ARBA00022737"/>
    </source>
</evidence>
<gene>
    <name evidence="11" type="ORF">HYH03_009201</name>
</gene>
<evidence type="ECO:0000256" key="1">
    <source>
        <dbReference type="ARBA" id="ARBA00004127"/>
    </source>
</evidence>
<dbReference type="InterPro" id="IPR047664">
    <property type="entry name" value="SWEET"/>
</dbReference>
<keyword evidence="12" id="KW-1185">Reference proteome</keyword>
<comment type="subcellular location">
    <subcellularLocation>
        <location evidence="1">Endomembrane system</location>
        <topology evidence="1">Multi-pass membrane protein</topology>
    </subcellularLocation>
</comment>
<evidence type="ECO:0000256" key="10">
    <source>
        <dbReference type="SAM" id="Phobius"/>
    </source>
</evidence>
<feature type="region of interest" description="Disordered" evidence="9">
    <location>
        <begin position="308"/>
        <end position="328"/>
    </location>
</feature>
<keyword evidence="7 10" id="KW-1133">Transmembrane helix</keyword>
<feature type="transmembrane region" description="Helical" evidence="10">
    <location>
        <begin position="111"/>
        <end position="132"/>
    </location>
</feature>
<evidence type="ECO:0000256" key="4">
    <source>
        <dbReference type="ARBA" id="ARBA00022597"/>
    </source>
</evidence>
<evidence type="ECO:0000256" key="5">
    <source>
        <dbReference type="ARBA" id="ARBA00022692"/>
    </source>
</evidence>
<evidence type="ECO:0000256" key="9">
    <source>
        <dbReference type="SAM" id="MobiDB-lite"/>
    </source>
</evidence>
<comment type="similarity">
    <text evidence="2">Belongs to the SWEET sugar transporter family.</text>
</comment>